<keyword evidence="2" id="KW-1185">Reference proteome</keyword>
<protein>
    <submittedName>
        <fullName evidence="1">Uncharacterized protein</fullName>
    </submittedName>
</protein>
<gene>
    <name evidence="1" type="ORF">OXX778_LOCUS8151</name>
</gene>
<organism evidence="1 2">
    <name type="scientific">Brachionus calyciflorus</name>
    <dbReference type="NCBI Taxonomy" id="104777"/>
    <lineage>
        <taxon>Eukaryota</taxon>
        <taxon>Metazoa</taxon>
        <taxon>Spiralia</taxon>
        <taxon>Gnathifera</taxon>
        <taxon>Rotifera</taxon>
        <taxon>Eurotatoria</taxon>
        <taxon>Monogononta</taxon>
        <taxon>Pseudotrocha</taxon>
        <taxon>Ploima</taxon>
        <taxon>Brachionidae</taxon>
        <taxon>Brachionus</taxon>
    </lineage>
</organism>
<evidence type="ECO:0000313" key="2">
    <source>
        <dbReference type="Proteomes" id="UP000663879"/>
    </source>
</evidence>
<sequence length="351" mass="41042">MFFNIYEQNRRDSQLFSFGDLFQKLSSLTPQKKVEKMRLNFSEDGVTIFTLSKEAIIRNFCLNSFSKNNSEFALPILKELYEFLKEDNFSEDTLAQSIFLLHVSKADCSNISSGVATDFFNTVFTRFRTIQISIHRHLAFFYELQEIFSIIIESQAMQNDLINAVDQVIENSGESFDFKKLSLFIFDSDLCDLNGYSGKDKIYINSNPILSLLNGDKYKDFNINEKEIVFKIDSIRLIVNEISQIIIRSRLGDLNTSSPFLTKDKTGQKYKNVAECGLEIEKSFFQQLIDWRLSLSSHVINFSYCEEFLKNFMQNRVIKFDSTKAKFKLRDHKDQIAMGFDYNMPFNYQYF</sequence>
<dbReference type="Proteomes" id="UP000663879">
    <property type="component" value="Unassembled WGS sequence"/>
</dbReference>
<proteinExistence type="predicted"/>
<dbReference type="EMBL" id="CAJNOC010001100">
    <property type="protein sequence ID" value="CAF0834858.1"/>
    <property type="molecule type" value="Genomic_DNA"/>
</dbReference>
<accession>A0A813UZA4</accession>
<evidence type="ECO:0000313" key="1">
    <source>
        <dbReference type="EMBL" id="CAF0834858.1"/>
    </source>
</evidence>
<name>A0A813UZA4_9BILA</name>
<dbReference type="AlphaFoldDB" id="A0A813UZA4"/>
<reference evidence="1" key="1">
    <citation type="submission" date="2021-02" db="EMBL/GenBank/DDBJ databases">
        <authorList>
            <person name="Nowell W R."/>
        </authorList>
    </citation>
    <scope>NUCLEOTIDE SEQUENCE</scope>
    <source>
        <strain evidence="1">Ploen Becks lab</strain>
    </source>
</reference>
<comment type="caution">
    <text evidence="1">The sequence shown here is derived from an EMBL/GenBank/DDBJ whole genome shotgun (WGS) entry which is preliminary data.</text>
</comment>